<keyword evidence="5 8" id="KW-0812">Transmembrane</keyword>
<feature type="transmembrane region" description="Helical" evidence="8">
    <location>
        <begin position="239"/>
        <end position="257"/>
    </location>
</feature>
<feature type="transmembrane region" description="Helical" evidence="8">
    <location>
        <begin position="386"/>
        <end position="407"/>
    </location>
</feature>
<evidence type="ECO:0000256" key="3">
    <source>
        <dbReference type="ARBA" id="ARBA00022475"/>
    </source>
</evidence>
<evidence type="ECO:0000256" key="6">
    <source>
        <dbReference type="ARBA" id="ARBA00022989"/>
    </source>
</evidence>
<dbReference type="PANTHER" id="PTHR35334">
    <property type="entry name" value="SERINE TRANSPORTER"/>
    <property type="match status" value="1"/>
</dbReference>
<feature type="transmembrane region" description="Helical" evidence="8">
    <location>
        <begin position="155"/>
        <end position="175"/>
    </location>
</feature>
<keyword evidence="4" id="KW-0997">Cell inner membrane</keyword>
<evidence type="ECO:0000256" key="7">
    <source>
        <dbReference type="ARBA" id="ARBA00023136"/>
    </source>
</evidence>
<dbReference type="InterPro" id="IPR018227">
    <property type="entry name" value="Amino_acid_transport_2"/>
</dbReference>
<dbReference type="Pfam" id="PF03222">
    <property type="entry name" value="Trp_Tyr_perm"/>
    <property type="match status" value="1"/>
</dbReference>
<dbReference type="EMBL" id="CP072425">
    <property type="protein sequence ID" value="QTL37271.1"/>
    <property type="molecule type" value="Genomic_DNA"/>
</dbReference>
<dbReference type="RefSeq" id="WP_209053528.1">
    <property type="nucleotide sequence ID" value="NZ_CP072425.1"/>
</dbReference>
<keyword evidence="2" id="KW-0813">Transport</keyword>
<keyword evidence="7 8" id="KW-0472">Membrane</keyword>
<keyword evidence="3" id="KW-1003">Cell membrane</keyword>
<accession>A0ABX7V8N3</accession>
<evidence type="ECO:0000256" key="5">
    <source>
        <dbReference type="ARBA" id="ARBA00022692"/>
    </source>
</evidence>
<keyword evidence="6 8" id="KW-1133">Transmembrane helix</keyword>
<reference evidence="9 10" key="1">
    <citation type="submission" date="2021-03" db="EMBL/GenBank/DDBJ databases">
        <title>Complete Genome of Pseudoalteromonas viridis Strain BBR56, a new biocontrol bacterial candidate.</title>
        <authorList>
            <person name="Handayani D.P."/>
            <person name="Isnansetyo A."/>
            <person name="Istiqomah I."/>
            <person name="Jumina J."/>
        </authorList>
    </citation>
    <scope>NUCLEOTIDE SEQUENCE [LARGE SCALE GENOMIC DNA]</scope>
    <source>
        <strain evidence="9 10">BBR56</strain>
    </source>
</reference>
<dbReference type="Proteomes" id="UP000665025">
    <property type="component" value="Chromosome 1"/>
</dbReference>
<feature type="transmembrane region" description="Helical" evidence="8">
    <location>
        <begin position="352"/>
        <end position="374"/>
    </location>
</feature>
<feature type="transmembrane region" description="Helical" evidence="8">
    <location>
        <begin position="131"/>
        <end position="148"/>
    </location>
</feature>
<evidence type="ECO:0000256" key="8">
    <source>
        <dbReference type="SAM" id="Phobius"/>
    </source>
</evidence>
<feature type="transmembrane region" description="Helical" evidence="8">
    <location>
        <begin position="40"/>
        <end position="58"/>
    </location>
</feature>
<feature type="transmembrane region" description="Helical" evidence="8">
    <location>
        <begin position="16"/>
        <end position="34"/>
    </location>
</feature>
<organism evidence="9 10">
    <name type="scientific">Pseudoalteromonas viridis</name>
    <dbReference type="NCBI Taxonomy" id="339617"/>
    <lineage>
        <taxon>Bacteria</taxon>
        <taxon>Pseudomonadati</taxon>
        <taxon>Pseudomonadota</taxon>
        <taxon>Gammaproteobacteria</taxon>
        <taxon>Alteromonadales</taxon>
        <taxon>Pseudoalteromonadaceae</taxon>
        <taxon>Pseudoalteromonas</taxon>
    </lineage>
</organism>
<evidence type="ECO:0000313" key="10">
    <source>
        <dbReference type="Proteomes" id="UP000665025"/>
    </source>
</evidence>
<evidence type="ECO:0000256" key="1">
    <source>
        <dbReference type="ARBA" id="ARBA00004429"/>
    </source>
</evidence>
<evidence type="ECO:0000256" key="4">
    <source>
        <dbReference type="ARBA" id="ARBA00022519"/>
    </source>
</evidence>
<feature type="transmembrane region" description="Helical" evidence="8">
    <location>
        <begin position="284"/>
        <end position="306"/>
    </location>
</feature>
<gene>
    <name evidence="9" type="ORF">J5X90_13015</name>
</gene>
<protein>
    <submittedName>
        <fullName evidence="9">HAAAP family serine/threonine permease</fullName>
    </submittedName>
</protein>
<evidence type="ECO:0000256" key="2">
    <source>
        <dbReference type="ARBA" id="ARBA00022448"/>
    </source>
</evidence>
<evidence type="ECO:0000313" key="9">
    <source>
        <dbReference type="EMBL" id="QTL37271.1"/>
    </source>
</evidence>
<feature type="transmembrane region" description="Helical" evidence="8">
    <location>
        <begin position="326"/>
        <end position="346"/>
    </location>
</feature>
<name>A0ABX7V8N3_9GAMM</name>
<dbReference type="PANTHER" id="PTHR35334:SF2">
    <property type="entry name" value="SERINE TRANSPORTER SDAC"/>
    <property type="match status" value="1"/>
</dbReference>
<feature type="transmembrane region" description="Helical" evidence="8">
    <location>
        <begin position="91"/>
        <end position="111"/>
    </location>
</feature>
<comment type="subcellular location">
    <subcellularLocation>
        <location evidence="1">Cell inner membrane</location>
        <topology evidence="1">Multi-pass membrane protein</topology>
    </subcellularLocation>
</comment>
<sequence length="408" mass="44415">MTQSSRGRWTQHDTNWVLSLFGTAVGAGILFLPINIGIGGFWPLMIMALLAFPMTYLAHRGLARFVLSSKHKDSDFTDVVEEHFGATAGRLISLLYFFSIFPILLIYGVGLTNTVDSFMVNQLEMASPSRVLLSALLVTGMIAIMLGGEKLLLRAFALLVYPLVGILLMLSLYLIPHWQAPVVTTPDIAGLSETLWLSVPIIVFSFSHAAAISSFANAQRRHYANGATHKSEAILRNTSLMLIVFVLLFVFSCVLSLSPEQMREAKAANVSVLSYLANVYDNPFIAMLGPLVAFIAITSSFLGHFLGARESFNGLLSKQSSLSVGLIDKLGVGLMFIAIWVCAVMNPSILDMMGAISGPIIAMILFIMPTIAIFKVPALKQYRNHLGTYFILLVGILAVSALLYNMAG</sequence>
<keyword evidence="10" id="KW-1185">Reference proteome</keyword>
<feature type="transmembrane region" description="Helical" evidence="8">
    <location>
        <begin position="195"/>
        <end position="218"/>
    </location>
</feature>
<proteinExistence type="predicted"/>